<evidence type="ECO:0000313" key="3">
    <source>
        <dbReference type="EMBL" id="KAK2874168.1"/>
    </source>
</evidence>
<name>A0AA88TMN9_9TELE</name>
<dbReference type="InterPro" id="IPR054709">
    <property type="entry name" value="CFAP107"/>
</dbReference>
<evidence type="ECO:0000256" key="1">
    <source>
        <dbReference type="ARBA" id="ARBA00022801"/>
    </source>
</evidence>
<dbReference type="InterPro" id="IPR050300">
    <property type="entry name" value="GDXG_lipolytic_enzyme"/>
</dbReference>
<dbReference type="Proteomes" id="UP001187343">
    <property type="component" value="Unassembled WGS sequence"/>
</dbReference>
<gene>
    <name evidence="3" type="ORF">Q8A67_021321</name>
</gene>
<dbReference type="PANTHER" id="PTHR48081:SF32">
    <property type="entry name" value="ALPHA_BETA HYDROLASE FOLD-3 DOMAIN-CONTAINING PROTEIN"/>
    <property type="match status" value="1"/>
</dbReference>
<dbReference type="GO" id="GO:0030317">
    <property type="term" value="P:flagellated sperm motility"/>
    <property type="evidence" value="ECO:0007669"/>
    <property type="project" value="InterPro"/>
</dbReference>
<dbReference type="Gene3D" id="3.40.50.1820">
    <property type="entry name" value="alpha/beta hydrolase"/>
    <property type="match status" value="1"/>
</dbReference>
<dbReference type="SUPFAM" id="SSF53474">
    <property type="entry name" value="alpha/beta-Hydrolases"/>
    <property type="match status" value="1"/>
</dbReference>
<protein>
    <recommendedName>
        <fullName evidence="2">Alpha/beta hydrolase fold-3 domain-containing protein</fullName>
    </recommendedName>
</protein>
<keyword evidence="1" id="KW-0378">Hydrolase</keyword>
<dbReference type="Pfam" id="PF22595">
    <property type="entry name" value="CFAP107"/>
    <property type="match status" value="1"/>
</dbReference>
<feature type="domain" description="Alpha/beta hydrolase fold-3" evidence="2">
    <location>
        <begin position="39"/>
        <end position="189"/>
    </location>
</feature>
<dbReference type="EMBL" id="JAUYZG010000021">
    <property type="protein sequence ID" value="KAK2874168.1"/>
    <property type="molecule type" value="Genomic_DNA"/>
</dbReference>
<keyword evidence="4" id="KW-1185">Reference proteome</keyword>
<evidence type="ECO:0000313" key="4">
    <source>
        <dbReference type="Proteomes" id="UP001187343"/>
    </source>
</evidence>
<accession>A0AA88TMN9</accession>
<reference evidence="3" key="1">
    <citation type="submission" date="2023-08" db="EMBL/GenBank/DDBJ databases">
        <title>Chromosome-level Genome Assembly of mud carp (Cirrhinus molitorella).</title>
        <authorList>
            <person name="Liu H."/>
        </authorList>
    </citation>
    <scope>NUCLEOTIDE SEQUENCE</scope>
    <source>
        <strain evidence="3">Prfri</strain>
        <tissue evidence="3">Muscle</tissue>
    </source>
</reference>
<feature type="domain" description="Alpha/beta hydrolase fold-3" evidence="2">
    <location>
        <begin position="246"/>
        <end position="307"/>
    </location>
</feature>
<comment type="caution">
    <text evidence="3">The sequence shown here is derived from an EMBL/GenBank/DDBJ whole genome shotgun (WGS) entry which is preliminary data.</text>
</comment>
<evidence type="ECO:0000259" key="2">
    <source>
        <dbReference type="Pfam" id="PF07859"/>
    </source>
</evidence>
<dbReference type="PANTHER" id="PTHR48081">
    <property type="entry name" value="AB HYDROLASE SUPERFAMILY PROTEIN C4A8.06C"/>
    <property type="match status" value="1"/>
</dbReference>
<dbReference type="InterPro" id="IPR029058">
    <property type="entry name" value="AB_hydrolase_fold"/>
</dbReference>
<proteinExistence type="predicted"/>
<dbReference type="GO" id="GO:0016787">
    <property type="term" value="F:hydrolase activity"/>
    <property type="evidence" value="ECO:0007669"/>
    <property type="project" value="UniProtKB-KW"/>
</dbReference>
<organism evidence="3 4">
    <name type="scientific">Cirrhinus molitorella</name>
    <name type="common">mud carp</name>
    <dbReference type="NCBI Taxonomy" id="172907"/>
    <lineage>
        <taxon>Eukaryota</taxon>
        <taxon>Metazoa</taxon>
        <taxon>Chordata</taxon>
        <taxon>Craniata</taxon>
        <taxon>Vertebrata</taxon>
        <taxon>Euteleostomi</taxon>
        <taxon>Actinopterygii</taxon>
        <taxon>Neopterygii</taxon>
        <taxon>Teleostei</taxon>
        <taxon>Ostariophysi</taxon>
        <taxon>Cypriniformes</taxon>
        <taxon>Cyprinidae</taxon>
        <taxon>Labeoninae</taxon>
        <taxon>Labeonini</taxon>
        <taxon>Cirrhinus</taxon>
    </lineage>
</organism>
<dbReference type="Pfam" id="PF07859">
    <property type="entry name" value="Abhydrolase_3"/>
    <property type="match status" value="2"/>
</dbReference>
<sequence length="535" mass="60097">MARKRPVPSGLRIKDLTFSGVPVRVYEPTAATGEKKRGLVFFHGGGWMFGSIDEYEEVCQYISLESDTTVVSVGYRLAPEHRYPAQLDDCEVVTHHFLSIAATEFGVDPRRVAVGGDSAGANLAAALCQRLSKTQDGHLPSPCAQVLIYPALQMADFHLPSYQQNHSAPILFRDRTVFFFLHYLNGNTSVSQQILEGRHIPDKLKLRYKKWLDPDNLPPQYRKGARSPQITSSHDADVYHIIKQGLDPEISPLLAEDDVLHLAPPTFVLTCEFDVLRDDGILFLKRLRDAGVEVTWEHLSDGFHGIISFFNQGWLTFQSSQKVNVKAWDGAKEFANAFYKNGNVMFCKAYQGFLFTRDCKTANSSYRMDYTPHMSYSRPNVVTCQRTLRSSEGLPLRQLFSHHDVPSSHCLVSLYDESFGRQASSSLPTLHSGSSFKLAKVPERSDHPIQALPTNFGLAASWRARVEQQRAVVPPLSEYRASYPLHPISAFCYSRHVSMPKRFSSSQHPANLSNEDLALKHRPCRQVSSNPASLL</sequence>
<dbReference type="InterPro" id="IPR013094">
    <property type="entry name" value="AB_hydrolase_3"/>
</dbReference>
<dbReference type="AlphaFoldDB" id="A0AA88TMN9"/>